<sequence length="150" mass="16836">MAIRDHSTEIKSPQKQAFVKRLLQSSVVGDVPSWPPYFLSSILQLLPHLPVSQFQQLTSDQLSPLVEFLGNTSLDGTRGRHVLRTLFIKKRNFTSDNISRLGVLVCYLKPEELRPFLLASPVSSALWQQLALCVSEGLISDSGRVRENCM</sequence>
<dbReference type="STRING" id="62062.ENSHHUP00000033091"/>
<proteinExistence type="predicted"/>
<dbReference type="Ensembl" id="ENSHHUT00000034437.1">
    <property type="protein sequence ID" value="ENSHHUP00000033091.1"/>
    <property type="gene ID" value="ENSHHUG00000020938.1"/>
</dbReference>
<dbReference type="Proteomes" id="UP000314982">
    <property type="component" value="Unassembled WGS sequence"/>
</dbReference>
<accession>A0A4W5M318</accession>
<evidence type="ECO:0000313" key="3">
    <source>
        <dbReference type="Proteomes" id="UP000314982"/>
    </source>
</evidence>
<reference evidence="3" key="1">
    <citation type="submission" date="2018-06" db="EMBL/GenBank/DDBJ databases">
        <title>Genome assembly of Danube salmon.</title>
        <authorList>
            <person name="Macqueen D.J."/>
            <person name="Gundappa M.K."/>
        </authorList>
    </citation>
    <scope>NUCLEOTIDE SEQUENCE [LARGE SCALE GENOMIC DNA]</scope>
</reference>
<evidence type="ECO:0000313" key="2">
    <source>
        <dbReference type="Ensembl" id="ENSHHUP00000033091.1"/>
    </source>
</evidence>
<keyword evidence="3" id="KW-1185">Reference proteome</keyword>
<dbReference type="Pfam" id="PF21058">
    <property type="entry name" value="Stereocilin"/>
    <property type="match status" value="1"/>
</dbReference>
<name>A0A4W5M318_9TELE</name>
<evidence type="ECO:0000259" key="1">
    <source>
        <dbReference type="Pfam" id="PF21058"/>
    </source>
</evidence>
<dbReference type="AlphaFoldDB" id="A0A4W5M318"/>
<reference evidence="2" key="2">
    <citation type="submission" date="2025-08" db="UniProtKB">
        <authorList>
            <consortium name="Ensembl"/>
        </authorList>
    </citation>
    <scope>IDENTIFICATION</scope>
</reference>
<dbReference type="InterPro" id="IPR048992">
    <property type="entry name" value="Stereocilin_LRR"/>
</dbReference>
<organism evidence="2 3">
    <name type="scientific">Hucho hucho</name>
    <name type="common">huchen</name>
    <dbReference type="NCBI Taxonomy" id="62062"/>
    <lineage>
        <taxon>Eukaryota</taxon>
        <taxon>Metazoa</taxon>
        <taxon>Chordata</taxon>
        <taxon>Craniata</taxon>
        <taxon>Vertebrata</taxon>
        <taxon>Euteleostomi</taxon>
        <taxon>Actinopterygii</taxon>
        <taxon>Neopterygii</taxon>
        <taxon>Teleostei</taxon>
        <taxon>Protacanthopterygii</taxon>
        <taxon>Salmoniformes</taxon>
        <taxon>Salmonidae</taxon>
        <taxon>Salmoninae</taxon>
        <taxon>Hucho</taxon>
    </lineage>
</organism>
<feature type="domain" description="Stereocilin LRR" evidence="1">
    <location>
        <begin position="1"/>
        <end position="146"/>
    </location>
</feature>
<reference evidence="2" key="3">
    <citation type="submission" date="2025-09" db="UniProtKB">
        <authorList>
            <consortium name="Ensembl"/>
        </authorList>
    </citation>
    <scope>IDENTIFICATION</scope>
</reference>
<protein>
    <recommendedName>
        <fullName evidence="1">Stereocilin LRR domain-containing protein</fullName>
    </recommendedName>
</protein>